<dbReference type="EMBL" id="WJEC01008395">
    <property type="protein sequence ID" value="KAF7462455.1"/>
    <property type="molecule type" value="Genomic_DNA"/>
</dbReference>
<evidence type="ECO:0000313" key="2">
    <source>
        <dbReference type="EMBL" id="VTJ81333.1"/>
    </source>
</evidence>
<gene>
    <name evidence="1" type="ORF">GHT09_012479</name>
    <name evidence="2" type="ORF">MONAX_5E038981</name>
</gene>
<sequence>MCAGVRTLVFTCRDMCKCVLVCESVGTRGLAAVSGKRCELEESQCSLSSPSSRFPRGVETLVGTMLGLWGPRGTPVGKSWGFLLGQGGFSKFRRPAGTVPARKLMSRRSSLEQAKADSTRMLIWTLLSLDPGPKLTSLCLLLPLPTVVALQQEIRVLRSVGQSSSSLLPERS</sequence>
<dbReference type="EMBL" id="CABDUW010001412">
    <property type="protein sequence ID" value="VTJ81333.1"/>
    <property type="molecule type" value="Genomic_DNA"/>
</dbReference>
<proteinExistence type="predicted"/>
<evidence type="ECO:0000313" key="3">
    <source>
        <dbReference type="Proteomes" id="UP000335636"/>
    </source>
</evidence>
<evidence type="ECO:0000313" key="1">
    <source>
        <dbReference type="EMBL" id="KAF7462455.1"/>
    </source>
</evidence>
<name>A0A5E4CHK7_MARMO</name>
<reference evidence="1" key="2">
    <citation type="submission" date="2020-08" db="EMBL/GenBank/DDBJ databases">
        <authorList>
            <person name="Shumante A."/>
            <person name="Zimin A.V."/>
            <person name="Puiu D."/>
            <person name="Salzberg S.L."/>
        </authorList>
    </citation>
    <scope>NUCLEOTIDE SEQUENCE</scope>
    <source>
        <strain evidence="1">WC2-LM</strain>
        <tissue evidence="1">Liver</tissue>
    </source>
</reference>
<accession>A0A5E4CHK7</accession>
<organism evidence="2 3">
    <name type="scientific">Marmota monax</name>
    <name type="common">Woodchuck</name>
    <dbReference type="NCBI Taxonomy" id="9995"/>
    <lineage>
        <taxon>Eukaryota</taxon>
        <taxon>Metazoa</taxon>
        <taxon>Chordata</taxon>
        <taxon>Craniata</taxon>
        <taxon>Vertebrata</taxon>
        <taxon>Euteleostomi</taxon>
        <taxon>Mammalia</taxon>
        <taxon>Eutheria</taxon>
        <taxon>Euarchontoglires</taxon>
        <taxon>Glires</taxon>
        <taxon>Rodentia</taxon>
        <taxon>Sciuromorpha</taxon>
        <taxon>Sciuridae</taxon>
        <taxon>Xerinae</taxon>
        <taxon>Marmotini</taxon>
        <taxon>Marmota</taxon>
    </lineage>
</organism>
<dbReference type="Proteomes" id="UP000335636">
    <property type="component" value="Unassembled WGS sequence"/>
</dbReference>
<protein>
    <submittedName>
        <fullName evidence="2">Uncharacterized protein</fullName>
    </submittedName>
</protein>
<keyword evidence="3" id="KW-1185">Reference proteome</keyword>
<dbReference type="AlphaFoldDB" id="A0A5E4CHK7"/>
<dbReference type="Proteomes" id="UP000662637">
    <property type="component" value="Unassembled WGS sequence"/>
</dbReference>
<reference evidence="2 3" key="1">
    <citation type="submission" date="2019-04" db="EMBL/GenBank/DDBJ databases">
        <authorList>
            <person name="Alioto T."/>
            <person name="Alioto T."/>
        </authorList>
    </citation>
    <scope>NUCLEOTIDE SEQUENCE [LARGE SCALE GENOMIC DNA]</scope>
</reference>